<evidence type="ECO:0000256" key="6">
    <source>
        <dbReference type="ARBA" id="ARBA00022687"/>
    </source>
</evidence>
<dbReference type="GO" id="GO:0030182">
    <property type="term" value="P:neuron differentiation"/>
    <property type="evidence" value="ECO:0007669"/>
    <property type="project" value="TreeGrafter"/>
</dbReference>
<proteinExistence type="inferred from homology"/>
<evidence type="ECO:0000256" key="1">
    <source>
        <dbReference type="ARBA" id="ARBA00004498"/>
    </source>
</evidence>
<keyword evidence="3 9" id="KW-0217">Developmental protein</keyword>
<dbReference type="PRINTS" id="PR01349">
    <property type="entry name" value="WNTPROTEIN"/>
</dbReference>
<keyword evidence="12" id="KW-1185">Reference proteome</keyword>
<protein>
    <recommendedName>
        <fullName evidence="9">Protein Wnt</fullName>
    </recommendedName>
</protein>
<dbReference type="InterPro" id="IPR043158">
    <property type="entry name" value="Wnt_C"/>
</dbReference>
<comment type="subcellular location">
    <subcellularLocation>
        <location evidence="1 9">Secreted</location>
        <location evidence="1 9">Extracellular space</location>
        <location evidence="1 9">Extracellular matrix</location>
    </subcellularLocation>
</comment>
<keyword evidence="7" id="KW-1015">Disulfide bond</keyword>
<evidence type="ECO:0000256" key="2">
    <source>
        <dbReference type="ARBA" id="ARBA00005683"/>
    </source>
</evidence>
<dbReference type="PANTHER" id="PTHR12027">
    <property type="entry name" value="WNT RELATED"/>
    <property type="match status" value="1"/>
</dbReference>
<keyword evidence="10" id="KW-0732">Signal</keyword>
<evidence type="ECO:0000313" key="11">
    <source>
        <dbReference type="EMBL" id="CAB3373053.1"/>
    </source>
</evidence>
<dbReference type="InterPro" id="IPR018161">
    <property type="entry name" value="Wnt_CS"/>
</dbReference>
<keyword evidence="6 9" id="KW-0879">Wnt signaling pathway</keyword>
<name>A0A8S1CYB3_9INSE</name>
<feature type="chain" id="PRO_5035757553" description="Protein Wnt" evidence="10">
    <location>
        <begin position="25"/>
        <end position="414"/>
    </location>
</feature>
<dbReference type="GO" id="GO:0005615">
    <property type="term" value="C:extracellular space"/>
    <property type="evidence" value="ECO:0007669"/>
    <property type="project" value="TreeGrafter"/>
</dbReference>
<dbReference type="PANTHER" id="PTHR12027:SF102">
    <property type="entry name" value="PROTEIN WNT"/>
    <property type="match status" value="1"/>
</dbReference>
<dbReference type="GO" id="GO:0005109">
    <property type="term" value="F:frizzled binding"/>
    <property type="evidence" value="ECO:0007669"/>
    <property type="project" value="TreeGrafter"/>
</dbReference>
<keyword evidence="5" id="KW-0272">Extracellular matrix</keyword>
<sequence length="414" mass="44959">MAPRSTSLALAALLVIHHLQLAVGIRWMALHRVSPGVWDASGSFGGGAVQNSFGGGGSGHWRRALKDDLGLSRRQQRFVREAPELLPLLSKAAQSALAACQQAFEDRRWNCSSLTAAPHLSPDLTSGTREQAFVYALTSATVAHTVAKACAMGTLAECPCAATPRMPPDGNFKWGGCGDNVAHGVLVSKKFLDVLERGRARAADDDDEHLALGIAAPAPAAPAGVNKRKSLLALVNLHNNRAGRRALEMSVTQQCKCHGVSGSCNIKTCWRALTKVQDVSVRLKRRYSTASEVALQRRGITGRRHLQPALLTVARLPAGGRVAPFGKEDLLYAAKSPDYCNRDPKYGSFGTKARVCNSSEEARHQFDACSSMCCGRGYVTRREEVLERCHCKYHWCCYVKCKTCRRTVFVSQCI</sequence>
<dbReference type="PROSITE" id="PS00246">
    <property type="entry name" value="WNT1"/>
    <property type="match status" value="1"/>
</dbReference>
<dbReference type="OrthoDB" id="5945655at2759"/>
<dbReference type="Proteomes" id="UP000494165">
    <property type="component" value="Unassembled WGS sequence"/>
</dbReference>
<evidence type="ECO:0000313" key="12">
    <source>
        <dbReference type="Proteomes" id="UP000494165"/>
    </source>
</evidence>
<comment type="function">
    <text evidence="9">Ligand for members of the frizzled family of seven transmembrane receptors.</text>
</comment>
<evidence type="ECO:0000256" key="7">
    <source>
        <dbReference type="ARBA" id="ARBA00023157"/>
    </source>
</evidence>
<evidence type="ECO:0000256" key="9">
    <source>
        <dbReference type="RuleBase" id="RU003500"/>
    </source>
</evidence>
<dbReference type="Gene3D" id="3.30.2460.20">
    <property type="match status" value="1"/>
</dbReference>
<dbReference type="EMBL" id="CADEPI010000080">
    <property type="protein sequence ID" value="CAB3373053.1"/>
    <property type="molecule type" value="Genomic_DNA"/>
</dbReference>
<comment type="caution">
    <text evidence="11">The sequence shown here is derived from an EMBL/GenBank/DDBJ whole genome shotgun (WGS) entry which is preliminary data.</text>
</comment>
<keyword evidence="8" id="KW-0449">Lipoprotein</keyword>
<feature type="signal peptide" evidence="10">
    <location>
        <begin position="1"/>
        <end position="24"/>
    </location>
</feature>
<dbReference type="Pfam" id="PF00110">
    <property type="entry name" value="wnt"/>
    <property type="match status" value="1"/>
</dbReference>
<dbReference type="GO" id="GO:0045165">
    <property type="term" value="P:cell fate commitment"/>
    <property type="evidence" value="ECO:0007669"/>
    <property type="project" value="TreeGrafter"/>
</dbReference>
<dbReference type="AlphaFoldDB" id="A0A8S1CYB3"/>
<dbReference type="FunFam" id="3.30.2460.20:FF:000001">
    <property type="entry name" value="Wnt homolog"/>
    <property type="match status" value="1"/>
</dbReference>
<evidence type="ECO:0000256" key="10">
    <source>
        <dbReference type="SAM" id="SignalP"/>
    </source>
</evidence>
<reference evidence="11 12" key="1">
    <citation type="submission" date="2020-04" db="EMBL/GenBank/DDBJ databases">
        <authorList>
            <person name="Alioto T."/>
            <person name="Alioto T."/>
            <person name="Gomez Garrido J."/>
        </authorList>
    </citation>
    <scope>NUCLEOTIDE SEQUENCE [LARGE SCALE GENOMIC DNA]</scope>
</reference>
<dbReference type="SMART" id="SM00097">
    <property type="entry name" value="WNT1"/>
    <property type="match status" value="1"/>
</dbReference>
<organism evidence="11 12">
    <name type="scientific">Cloeon dipterum</name>
    <dbReference type="NCBI Taxonomy" id="197152"/>
    <lineage>
        <taxon>Eukaryota</taxon>
        <taxon>Metazoa</taxon>
        <taxon>Ecdysozoa</taxon>
        <taxon>Arthropoda</taxon>
        <taxon>Hexapoda</taxon>
        <taxon>Insecta</taxon>
        <taxon>Pterygota</taxon>
        <taxon>Palaeoptera</taxon>
        <taxon>Ephemeroptera</taxon>
        <taxon>Pisciforma</taxon>
        <taxon>Baetidae</taxon>
        <taxon>Cloeon</taxon>
    </lineage>
</organism>
<evidence type="ECO:0000256" key="5">
    <source>
        <dbReference type="ARBA" id="ARBA00022530"/>
    </source>
</evidence>
<dbReference type="GO" id="GO:0007517">
    <property type="term" value="P:muscle organ development"/>
    <property type="evidence" value="ECO:0007669"/>
    <property type="project" value="UniProtKB-ARBA"/>
</dbReference>
<keyword evidence="4" id="KW-0964">Secreted</keyword>
<evidence type="ECO:0000256" key="4">
    <source>
        <dbReference type="ARBA" id="ARBA00022525"/>
    </source>
</evidence>
<evidence type="ECO:0000256" key="8">
    <source>
        <dbReference type="ARBA" id="ARBA00023288"/>
    </source>
</evidence>
<dbReference type="GO" id="GO:0060070">
    <property type="term" value="P:canonical Wnt signaling pathway"/>
    <property type="evidence" value="ECO:0007669"/>
    <property type="project" value="TreeGrafter"/>
</dbReference>
<dbReference type="GO" id="GO:0000902">
    <property type="term" value="P:cell morphogenesis"/>
    <property type="evidence" value="ECO:0007669"/>
    <property type="project" value="UniProtKB-ARBA"/>
</dbReference>
<dbReference type="CDD" id="cd19343">
    <property type="entry name" value="Wnt_Wnt11"/>
    <property type="match status" value="1"/>
</dbReference>
<dbReference type="GO" id="GO:0005125">
    <property type="term" value="F:cytokine activity"/>
    <property type="evidence" value="ECO:0007669"/>
    <property type="project" value="TreeGrafter"/>
</dbReference>
<dbReference type="GO" id="GO:0060560">
    <property type="term" value="P:developmental growth involved in morphogenesis"/>
    <property type="evidence" value="ECO:0007669"/>
    <property type="project" value="UniProtKB-ARBA"/>
</dbReference>
<comment type="similarity">
    <text evidence="2 9">Belongs to the Wnt family.</text>
</comment>
<accession>A0A8S1CYB3</accession>
<dbReference type="InterPro" id="IPR005817">
    <property type="entry name" value="Wnt"/>
</dbReference>
<evidence type="ECO:0000256" key="3">
    <source>
        <dbReference type="ARBA" id="ARBA00022473"/>
    </source>
</evidence>
<gene>
    <name evidence="11" type="ORF">CLODIP_2_CD07739</name>
</gene>